<dbReference type="GO" id="GO:0005886">
    <property type="term" value="C:plasma membrane"/>
    <property type="evidence" value="ECO:0007669"/>
    <property type="project" value="UniProtKB-SubCell"/>
</dbReference>
<dbReference type="Pfam" id="PF00528">
    <property type="entry name" value="BPD_transp_1"/>
    <property type="match status" value="1"/>
</dbReference>
<keyword evidence="4 7" id="KW-0812">Transmembrane</keyword>
<dbReference type="Gene3D" id="1.10.3720.10">
    <property type="entry name" value="MetI-like"/>
    <property type="match status" value="1"/>
</dbReference>
<keyword evidence="3" id="KW-1003">Cell membrane</keyword>
<comment type="subcellular location">
    <subcellularLocation>
        <location evidence="1 7">Cell membrane</location>
        <topology evidence="1 7">Multi-pass membrane protein</topology>
    </subcellularLocation>
</comment>
<keyword evidence="6 7" id="KW-0472">Membrane</keyword>
<comment type="caution">
    <text evidence="9">The sequence shown here is derived from an EMBL/GenBank/DDBJ whole genome shotgun (WGS) entry which is preliminary data.</text>
</comment>
<protein>
    <submittedName>
        <fullName evidence="9">ABC transporter permease</fullName>
    </submittedName>
</protein>
<reference evidence="9" key="1">
    <citation type="journal article" date="2020" name="mSystems">
        <title>Genome- and Community-Level Interaction Insights into Carbon Utilization and Element Cycling Functions of Hydrothermarchaeota in Hydrothermal Sediment.</title>
        <authorList>
            <person name="Zhou Z."/>
            <person name="Liu Y."/>
            <person name="Xu W."/>
            <person name="Pan J."/>
            <person name="Luo Z.H."/>
            <person name="Li M."/>
        </authorList>
    </citation>
    <scope>NUCLEOTIDE SEQUENCE [LARGE SCALE GENOMIC DNA]</scope>
    <source>
        <strain evidence="9">SpSt-192</strain>
    </source>
</reference>
<dbReference type="AlphaFoldDB" id="A0A7C3AR21"/>
<dbReference type="PANTHER" id="PTHR43163">
    <property type="entry name" value="DIPEPTIDE TRANSPORT SYSTEM PERMEASE PROTEIN DPPB-RELATED"/>
    <property type="match status" value="1"/>
</dbReference>
<dbReference type="PANTHER" id="PTHR43163:SF6">
    <property type="entry name" value="DIPEPTIDE TRANSPORT SYSTEM PERMEASE PROTEIN DPPB-RELATED"/>
    <property type="match status" value="1"/>
</dbReference>
<keyword evidence="5 7" id="KW-1133">Transmembrane helix</keyword>
<feature type="transmembrane region" description="Helical" evidence="7">
    <location>
        <begin position="98"/>
        <end position="121"/>
    </location>
</feature>
<dbReference type="Pfam" id="PF19300">
    <property type="entry name" value="BPD_transp_1_N"/>
    <property type="match status" value="1"/>
</dbReference>
<evidence type="ECO:0000313" key="9">
    <source>
        <dbReference type="EMBL" id="HEX70134.1"/>
    </source>
</evidence>
<sequence>MARYVLARLLRALGTMWLAVTLIFVGLRLSGDPAAALLGPEADPEAIEALRHAWGLDQPLPVQYARYVSNLMQGDFGRSLREQRPVTDVVHERLPATALLAAAALALAVVIGIPAGVIAALHRGTLLDRSVMLGAMLGQGLPNFVLGLALILVFSFHLGWLPSGGLQGTRSLILPALTLSTYGIASLARFTRSAVLEVMGQDYLRTARAKGLPTSQILIHHLGRNAALTLVTVLGLQLSVAIAGAVVTETVFAWPGMGRLLTQATELRDFPVVQYGIVLVVLSVVGVNFVVDLLYGLIDPRIRLQA</sequence>
<evidence type="ECO:0000256" key="7">
    <source>
        <dbReference type="RuleBase" id="RU363032"/>
    </source>
</evidence>
<evidence type="ECO:0000256" key="5">
    <source>
        <dbReference type="ARBA" id="ARBA00022989"/>
    </source>
</evidence>
<feature type="transmembrane region" description="Helical" evidence="7">
    <location>
        <begin position="272"/>
        <end position="298"/>
    </location>
</feature>
<evidence type="ECO:0000256" key="3">
    <source>
        <dbReference type="ARBA" id="ARBA00022475"/>
    </source>
</evidence>
<feature type="transmembrane region" description="Helical" evidence="7">
    <location>
        <begin position="141"/>
        <end position="160"/>
    </location>
</feature>
<accession>A0A7C3AR21</accession>
<dbReference type="CDD" id="cd06261">
    <property type="entry name" value="TM_PBP2"/>
    <property type="match status" value="1"/>
</dbReference>
<dbReference type="InterPro" id="IPR035906">
    <property type="entry name" value="MetI-like_sf"/>
</dbReference>
<feature type="transmembrane region" description="Helical" evidence="7">
    <location>
        <begin position="226"/>
        <end position="252"/>
    </location>
</feature>
<dbReference type="InterPro" id="IPR000515">
    <property type="entry name" value="MetI-like"/>
</dbReference>
<keyword evidence="2 7" id="KW-0813">Transport</keyword>
<organism evidence="9">
    <name type="scientific">Thermorudis sp</name>
    <dbReference type="NCBI Taxonomy" id="1969470"/>
    <lineage>
        <taxon>Bacteria</taxon>
        <taxon>Pseudomonadati</taxon>
        <taxon>Thermomicrobiota</taxon>
        <taxon>Thermomicrobia</taxon>
        <taxon>Thermomicrobia incertae sedis</taxon>
        <taxon>Thermorudis</taxon>
    </lineage>
</organism>
<evidence type="ECO:0000256" key="1">
    <source>
        <dbReference type="ARBA" id="ARBA00004651"/>
    </source>
</evidence>
<comment type="similarity">
    <text evidence="7">Belongs to the binding-protein-dependent transport system permease family.</text>
</comment>
<dbReference type="GO" id="GO:0071916">
    <property type="term" value="F:dipeptide transmembrane transporter activity"/>
    <property type="evidence" value="ECO:0007669"/>
    <property type="project" value="TreeGrafter"/>
</dbReference>
<name>A0A7C3AR21_9BACT</name>
<feature type="transmembrane region" description="Helical" evidence="7">
    <location>
        <begin position="12"/>
        <end position="31"/>
    </location>
</feature>
<evidence type="ECO:0000256" key="4">
    <source>
        <dbReference type="ARBA" id="ARBA00022692"/>
    </source>
</evidence>
<dbReference type="InterPro" id="IPR045621">
    <property type="entry name" value="BPD_transp_1_N"/>
</dbReference>
<dbReference type="SUPFAM" id="SSF161098">
    <property type="entry name" value="MetI-like"/>
    <property type="match status" value="1"/>
</dbReference>
<evidence type="ECO:0000259" key="8">
    <source>
        <dbReference type="PROSITE" id="PS50928"/>
    </source>
</evidence>
<feature type="transmembrane region" description="Helical" evidence="7">
    <location>
        <begin position="172"/>
        <end position="190"/>
    </location>
</feature>
<proteinExistence type="inferred from homology"/>
<dbReference type="EMBL" id="DSID01000212">
    <property type="protein sequence ID" value="HEX70134.1"/>
    <property type="molecule type" value="Genomic_DNA"/>
</dbReference>
<evidence type="ECO:0000256" key="6">
    <source>
        <dbReference type="ARBA" id="ARBA00023136"/>
    </source>
</evidence>
<feature type="domain" description="ABC transmembrane type-1" evidence="8">
    <location>
        <begin position="94"/>
        <end position="291"/>
    </location>
</feature>
<dbReference type="PROSITE" id="PS50928">
    <property type="entry name" value="ABC_TM1"/>
    <property type="match status" value="1"/>
</dbReference>
<gene>
    <name evidence="9" type="ORF">ENP13_02685</name>
</gene>
<evidence type="ECO:0000256" key="2">
    <source>
        <dbReference type="ARBA" id="ARBA00022448"/>
    </source>
</evidence>